<accession>A0ABQ5QCJ4</accession>
<dbReference type="Proteomes" id="UP001165069">
    <property type="component" value="Unassembled WGS sequence"/>
</dbReference>
<feature type="transmembrane region" description="Helical" evidence="1">
    <location>
        <begin position="102"/>
        <end position="121"/>
    </location>
</feature>
<feature type="transmembrane region" description="Helical" evidence="1">
    <location>
        <begin position="224"/>
        <end position="247"/>
    </location>
</feature>
<gene>
    <name evidence="2" type="ORF">GETHLI_08050</name>
</gene>
<keyword evidence="1" id="KW-0812">Transmembrane</keyword>
<feature type="transmembrane region" description="Helical" evidence="1">
    <location>
        <begin position="169"/>
        <end position="195"/>
    </location>
</feature>
<protein>
    <submittedName>
        <fullName evidence="2">Uncharacterized protein</fullName>
    </submittedName>
</protein>
<comment type="caution">
    <text evidence="2">The sequence shown here is derived from an EMBL/GenBank/DDBJ whole genome shotgun (WGS) entry which is preliminary data.</text>
</comment>
<organism evidence="2 3">
    <name type="scientific">Geothrix limicola</name>
    <dbReference type="NCBI Taxonomy" id="2927978"/>
    <lineage>
        <taxon>Bacteria</taxon>
        <taxon>Pseudomonadati</taxon>
        <taxon>Acidobacteriota</taxon>
        <taxon>Holophagae</taxon>
        <taxon>Holophagales</taxon>
        <taxon>Holophagaceae</taxon>
        <taxon>Geothrix</taxon>
    </lineage>
</organism>
<proteinExistence type="predicted"/>
<evidence type="ECO:0000313" key="2">
    <source>
        <dbReference type="EMBL" id="GLH72303.1"/>
    </source>
</evidence>
<feature type="transmembrane region" description="Helical" evidence="1">
    <location>
        <begin position="141"/>
        <end position="162"/>
    </location>
</feature>
<dbReference type="EMBL" id="BSDE01000001">
    <property type="protein sequence ID" value="GLH72303.1"/>
    <property type="molecule type" value="Genomic_DNA"/>
</dbReference>
<keyword evidence="1" id="KW-1133">Transmembrane helix</keyword>
<name>A0ABQ5QCJ4_9BACT</name>
<reference evidence="2 3" key="1">
    <citation type="journal article" date="2023" name="Antonie Van Leeuwenhoek">
        <title>Mesoterricola silvestris gen. nov., sp. nov., Mesoterricola sediminis sp. nov., Geothrix oryzae sp. nov., Geothrix edaphica sp. nov., Geothrix rubra sp. nov., and Geothrix limicola sp. nov., six novel members of Acidobacteriota isolated from soils.</title>
        <authorList>
            <person name="Itoh H."/>
            <person name="Sugisawa Y."/>
            <person name="Mise K."/>
            <person name="Xu Z."/>
            <person name="Kuniyasu M."/>
            <person name="Ushijima N."/>
            <person name="Kawano K."/>
            <person name="Kobayashi E."/>
            <person name="Shiratori Y."/>
            <person name="Masuda Y."/>
            <person name="Senoo K."/>
        </authorList>
    </citation>
    <scope>NUCLEOTIDE SEQUENCE [LARGE SCALE GENOMIC DNA]</scope>
    <source>
        <strain evidence="2 3">Red804</strain>
    </source>
</reference>
<feature type="transmembrane region" description="Helical" evidence="1">
    <location>
        <begin position="38"/>
        <end position="58"/>
    </location>
</feature>
<feature type="transmembrane region" description="Helical" evidence="1">
    <location>
        <begin position="259"/>
        <end position="281"/>
    </location>
</feature>
<keyword evidence="3" id="KW-1185">Reference proteome</keyword>
<evidence type="ECO:0000256" key="1">
    <source>
        <dbReference type="SAM" id="Phobius"/>
    </source>
</evidence>
<sequence length="311" mass="34511">MDMDSSERPSTIHTEEALAPRAPWHFLRASLPGGFTRWGWGLMGGWMLVLLGPALGWAGHLRRAAGWSALPSHWGESLTTRDIWELWENGGLQHRLTNSPTVHLLGLGMVIVLWCGWRMQAESAELKARLGPWLLGALDTVLIGFLPLGALTWAIASILGQLGGSGLDFLGWIAFFGRPLAWMALVAALNLQWWFCRMGRAAGLSRGYLAHLGDSFLRLWLHPIQWGLVSVGGAALRSLLPFLVLLLAWRMGGGTTFRVWLFLGLQLLVTGLNGWLMGWLLRTTARFWNHDVAVREARVALKESVREAQIS</sequence>
<keyword evidence="1" id="KW-0472">Membrane</keyword>
<evidence type="ECO:0000313" key="3">
    <source>
        <dbReference type="Proteomes" id="UP001165069"/>
    </source>
</evidence>